<sequence length="80" mass="8691">MSFAGRDELMRRFPDLTGLKVAQLRTEAVKPAFFVGLFDFLLANDGDLMDFAGSAGLAPGEAERARDELSQTKPRADITG</sequence>
<evidence type="ECO:0000313" key="1">
    <source>
        <dbReference type="EMBL" id="GGE01511.1"/>
    </source>
</evidence>
<keyword evidence="2" id="KW-1185">Reference proteome</keyword>
<evidence type="ECO:0008006" key="3">
    <source>
        <dbReference type="Google" id="ProtNLM"/>
    </source>
</evidence>
<dbReference type="Pfam" id="PF12096">
    <property type="entry name" value="DUF3572"/>
    <property type="match status" value="1"/>
</dbReference>
<dbReference type="AlphaFoldDB" id="A0A917E4V5"/>
<protein>
    <recommendedName>
        <fullName evidence="3">DUF3572 family protein</fullName>
    </recommendedName>
</protein>
<gene>
    <name evidence="1" type="ORF">GCM10011390_20510</name>
</gene>
<organism evidence="1 2">
    <name type="scientific">Aureimonas endophytica</name>
    <dbReference type="NCBI Taxonomy" id="2027858"/>
    <lineage>
        <taxon>Bacteria</taxon>
        <taxon>Pseudomonadati</taxon>
        <taxon>Pseudomonadota</taxon>
        <taxon>Alphaproteobacteria</taxon>
        <taxon>Hyphomicrobiales</taxon>
        <taxon>Aurantimonadaceae</taxon>
        <taxon>Aureimonas</taxon>
    </lineage>
</organism>
<reference evidence="1" key="1">
    <citation type="journal article" date="2014" name="Int. J. Syst. Evol. Microbiol.">
        <title>Complete genome sequence of Corynebacterium casei LMG S-19264T (=DSM 44701T), isolated from a smear-ripened cheese.</title>
        <authorList>
            <consortium name="US DOE Joint Genome Institute (JGI-PGF)"/>
            <person name="Walter F."/>
            <person name="Albersmeier A."/>
            <person name="Kalinowski J."/>
            <person name="Ruckert C."/>
        </authorList>
    </citation>
    <scope>NUCLEOTIDE SEQUENCE</scope>
    <source>
        <strain evidence="1">CGMCC 1.15367</strain>
    </source>
</reference>
<accession>A0A917E4V5</accession>
<dbReference type="RefSeq" id="WP_188908175.1">
    <property type="nucleotide sequence ID" value="NZ_BMIQ01000003.1"/>
</dbReference>
<name>A0A917E4V5_9HYPH</name>
<proteinExistence type="predicted"/>
<dbReference type="Proteomes" id="UP000644699">
    <property type="component" value="Unassembled WGS sequence"/>
</dbReference>
<comment type="caution">
    <text evidence="1">The sequence shown here is derived from an EMBL/GenBank/DDBJ whole genome shotgun (WGS) entry which is preliminary data.</text>
</comment>
<dbReference type="EMBL" id="BMIQ01000003">
    <property type="protein sequence ID" value="GGE01511.1"/>
    <property type="molecule type" value="Genomic_DNA"/>
</dbReference>
<dbReference type="InterPro" id="IPR021955">
    <property type="entry name" value="DUF3572"/>
</dbReference>
<reference evidence="1" key="2">
    <citation type="submission" date="2020-09" db="EMBL/GenBank/DDBJ databases">
        <authorList>
            <person name="Sun Q."/>
            <person name="Zhou Y."/>
        </authorList>
    </citation>
    <scope>NUCLEOTIDE SEQUENCE</scope>
    <source>
        <strain evidence="1">CGMCC 1.15367</strain>
    </source>
</reference>
<evidence type="ECO:0000313" key="2">
    <source>
        <dbReference type="Proteomes" id="UP000644699"/>
    </source>
</evidence>